<feature type="transmembrane region" description="Helical" evidence="1">
    <location>
        <begin position="46"/>
        <end position="69"/>
    </location>
</feature>
<dbReference type="Proteomes" id="UP000223828">
    <property type="component" value="Unassembled WGS sequence"/>
</dbReference>
<dbReference type="EMBL" id="MRZN01000001">
    <property type="protein sequence ID" value="PHK50777.1"/>
    <property type="molecule type" value="Genomic_DNA"/>
</dbReference>
<reference evidence="2" key="3">
    <citation type="submission" date="2017-10" db="EMBL/GenBank/DDBJ databases">
        <authorList>
            <person name="Vrbovska V."/>
            <person name="Kovarovic V."/>
            <person name="Indrakova A."/>
        </authorList>
    </citation>
    <scope>NUCLEOTIDE SEQUENCE</scope>
    <source>
        <strain evidence="2">CCM 8730</strain>
    </source>
</reference>
<organism evidence="2 4">
    <name type="scientific">Staphylococcus edaphicus</name>
    <dbReference type="NCBI Taxonomy" id="1955013"/>
    <lineage>
        <taxon>Bacteria</taxon>
        <taxon>Bacillati</taxon>
        <taxon>Bacillota</taxon>
        <taxon>Bacilli</taxon>
        <taxon>Bacillales</taxon>
        <taxon>Staphylococcaceae</taxon>
        <taxon>Staphylococcus</taxon>
    </lineage>
</organism>
<keyword evidence="1" id="KW-1133">Transmembrane helix</keyword>
<dbReference type="AlphaFoldDB" id="A0A2C6WTJ5"/>
<keyword evidence="1" id="KW-0472">Membrane</keyword>
<reference evidence="4" key="2">
    <citation type="submission" date="2017-10" db="EMBL/GenBank/DDBJ databases">
        <title>Staphylococcus edaphicus sp. nov., isolated in Antarctica, harbouring mecC gene and genomic islands essential in adaptation to extreme environment.</title>
        <authorList>
            <person name="Pantucek R."/>
            <person name="Sedlacek I."/>
            <person name="Indrakova A."/>
            <person name="Vrbovska V."/>
            <person name="Maslanova I."/>
            <person name="Kovarovic V."/>
            <person name="Svec P."/>
            <person name="Kralova S."/>
            <person name="Kristofova L."/>
            <person name="Keklakova J."/>
            <person name="Petras P."/>
            <person name="Doskar J."/>
        </authorList>
    </citation>
    <scope>NUCLEOTIDE SEQUENCE [LARGE SCALE GENOMIC DNA]</scope>
    <source>
        <strain evidence="4">CCM 5085</strain>
    </source>
</reference>
<dbReference type="Proteomes" id="UP001056588">
    <property type="component" value="Chromosome"/>
</dbReference>
<accession>A0A2C6WTJ5</accession>
<evidence type="ECO:0000313" key="4">
    <source>
        <dbReference type="Proteomes" id="UP000223828"/>
    </source>
</evidence>
<feature type="transmembrane region" description="Helical" evidence="1">
    <location>
        <begin position="6"/>
        <end position="25"/>
    </location>
</feature>
<sequence length="75" mass="8457">MGFFIFKFIIMLMVLGSIGCLGIIMKWAWESKRMKHDKGILSKDGTIAIAFGVSAAAIPFVLLFTYKIIEMTFTF</sequence>
<reference evidence="3" key="4">
    <citation type="submission" date="2022-03" db="EMBL/GenBank/DDBJ databases">
        <title>Complete Genome Sequence of Staphylococcus edaphicus strain CCM 8731.</title>
        <authorList>
            <person name="Rimmer C.O."/>
            <person name="Thomas J.C."/>
        </authorList>
    </citation>
    <scope>NUCLEOTIDE SEQUENCE</scope>
    <source>
        <strain evidence="3">CCM 8731</strain>
    </source>
</reference>
<evidence type="ECO:0000313" key="5">
    <source>
        <dbReference type="Proteomes" id="UP001056588"/>
    </source>
</evidence>
<reference evidence="2" key="1">
    <citation type="journal article" date="2017" name="Appl. Environ. Microbiol.">
        <title>Staphylococcus edaphicus sp. nov., isolated in Antarctica, harbours mecC gene and genomic islands with suspected role in adaptation to extreme environment.</title>
        <authorList>
            <person name="Pantucek R."/>
            <person name="Sedlacek I."/>
            <person name="Indrakova A."/>
            <person name="Vrbovska V."/>
            <person name="Maslanova I."/>
            <person name="Kovarovic V."/>
            <person name="Svec P."/>
            <person name="Kralova S."/>
            <person name="Kristofova L."/>
            <person name="Keklakova J."/>
            <person name="Petras P."/>
            <person name="Doskar J."/>
        </authorList>
    </citation>
    <scope>NUCLEOTIDE SEQUENCE</scope>
    <source>
        <strain evidence="2">CCM 8730</strain>
    </source>
</reference>
<proteinExistence type="predicted"/>
<evidence type="ECO:0000313" key="3">
    <source>
        <dbReference type="EMBL" id="UQW82471.1"/>
    </source>
</evidence>
<evidence type="ECO:0000313" key="2">
    <source>
        <dbReference type="EMBL" id="PHK50777.1"/>
    </source>
</evidence>
<gene>
    <name evidence="2" type="ORF">BTJ66_00290</name>
    <name evidence="3" type="ORF">MNY58_05250</name>
</gene>
<dbReference type="EMBL" id="CP093217">
    <property type="protein sequence ID" value="UQW82471.1"/>
    <property type="molecule type" value="Genomic_DNA"/>
</dbReference>
<protein>
    <submittedName>
        <fullName evidence="2">Uncharacterized protein</fullName>
    </submittedName>
</protein>
<keyword evidence="5" id="KW-1185">Reference proteome</keyword>
<dbReference type="PROSITE" id="PS51257">
    <property type="entry name" value="PROKAR_LIPOPROTEIN"/>
    <property type="match status" value="1"/>
</dbReference>
<keyword evidence="1" id="KW-0812">Transmembrane</keyword>
<dbReference type="RefSeq" id="WP_099089011.1">
    <property type="nucleotide sequence ID" value="NZ_CP093217.1"/>
</dbReference>
<name>A0A2C6WTJ5_9STAP</name>
<evidence type="ECO:0000256" key="1">
    <source>
        <dbReference type="SAM" id="Phobius"/>
    </source>
</evidence>